<comment type="caution">
    <text evidence="1">The sequence shown here is derived from an EMBL/GenBank/DDBJ whole genome shotgun (WGS) entry which is preliminary data.</text>
</comment>
<organism evidence="1">
    <name type="scientific">marine sediment metagenome</name>
    <dbReference type="NCBI Taxonomy" id="412755"/>
    <lineage>
        <taxon>unclassified sequences</taxon>
        <taxon>metagenomes</taxon>
        <taxon>ecological metagenomes</taxon>
    </lineage>
</organism>
<evidence type="ECO:0000313" key="1">
    <source>
        <dbReference type="EMBL" id="GAI17506.1"/>
    </source>
</evidence>
<dbReference type="EMBL" id="BARV01005761">
    <property type="protein sequence ID" value="GAI17506.1"/>
    <property type="molecule type" value="Genomic_DNA"/>
</dbReference>
<name>X1MHI0_9ZZZZ</name>
<accession>X1MHI0</accession>
<proteinExistence type="predicted"/>
<protein>
    <submittedName>
        <fullName evidence="1">Uncharacterized protein</fullName>
    </submittedName>
</protein>
<dbReference type="AlphaFoldDB" id="X1MHI0"/>
<gene>
    <name evidence="1" type="ORF">S06H3_11693</name>
</gene>
<sequence>MKFPIKLTYKEGTAQYYHIATAKEDNVSAEILIVPGKMLDVHFLNNSKLPLMACAIHKDHPDRPFKNSEMEDKNIILIRDEVYKIINRKEYQALKEHEFGHIIHGNTTSSETHYDKDEILADAFIKQPEHMESLEKKWACHVHKNCHKCKTKMIIDNETVDGHWFLYCPNCGNWCGDGYLNMLYIDRLVSERTGKKPREIPDSLQPLAEQPILSYYQNVVIEKIIA</sequence>
<reference evidence="1" key="1">
    <citation type="journal article" date="2014" name="Front. Microbiol.">
        <title>High frequency of phylogenetically diverse reductive dehalogenase-homologous genes in deep subseafloor sedimentary metagenomes.</title>
        <authorList>
            <person name="Kawai M."/>
            <person name="Futagami T."/>
            <person name="Toyoda A."/>
            <person name="Takaki Y."/>
            <person name="Nishi S."/>
            <person name="Hori S."/>
            <person name="Arai W."/>
            <person name="Tsubouchi T."/>
            <person name="Morono Y."/>
            <person name="Uchiyama I."/>
            <person name="Ito T."/>
            <person name="Fujiyama A."/>
            <person name="Inagaki F."/>
            <person name="Takami H."/>
        </authorList>
    </citation>
    <scope>NUCLEOTIDE SEQUENCE</scope>
    <source>
        <strain evidence="1">Expedition CK06-06</strain>
    </source>
</reference>
<feature type="non-terminal residue" evidence="1">
    <location>
        <position position="226"/>
    </location>
</feature>